<dbReference type="AlphaFoldDB" id="A0A0A5I3E1"/>
<evidence type="ECO:0000313" key="2">
    <source>
        <dbReference type="Proteomes" id="UP000030451"/>
    </source>
</evidence>
<dbReference type="RefSeq" id="WP_038188749.1">
    <property type="nucleotide sequence ID" value="NZ_JRWP01000004.1"/>
</dbReference>
<dbReference type="Proteomes" id="UP000030451">
    <property type="component" value="Unassembled WGS sequence"/>
</dbReference>
<dbReference type="EMBL" id="JRWP01000004">
    <property type="protein sequence ID" value="KGY10356.1"/>
    <property type="molecule type" value="Genomic_DNA"/>
</dbReference>
<proteinExistence type="predicted"/>
<organism evidence="1 2">
    <name type="scientific">Photobacterium sp. (strain ATCC 43367)</name>
    <dbReference type="NCBI Taxonomy" id="379097"/>
    <lineage>
        <taxon>Bacteria</taxon>
        <taxon>Pseudomonadati</taxon>
        <taxon>Pseudomonadota</taxon>
        <taxon>Gammaproteobacteria</taxon>
        <taxon>Vibrionales</taxon>
        <taxon>Vibrionaceae</taxon>
        <taxon>Vibrio</taxon>
        <taxon>Vibrio oreintalis group</taxon>
    </lineage>
</organism>
<protein>
    <submittedName>
        <fullName evidence="1">Uncharacterized protein</fullName>
    </submittedName>
</protein>
<gene>
    <name evidence="1" type="ORF">NM06_05465</name>
</gene>
<dbReference type="CDD" id="cd09726">
    <property type="entry name" value="RAMP_I_III"/>
    <property type="match status" value="1"/>
</dbReference>
<comment type="caution">
    <text evidence="1">The sequence shown here is derived from an EMBL/GenBank/DDBJ whole genome shotgun (WGS) entry which is preliminary data.</text>
</comment>
<dbReference type="OrthoDB" id="5906503at2"/>
<accession>A0A0A5I3E1</accession>
<reference evidence="1 2" key="1">
    <citation type="submission" date="2014-10" db="EMBL/GenBank/DDBJ databases">
        <title>Genome sequencing of Vibrio sinaloensis T08.</title>
        <authorList>
            <person name="Chan K.-G."/>
            <person name="Mohamad N.I."/>
        </authorList>
    </citation>
    <scope>NUCLEOTIDE SEQUENCE [LARGE SCALE GENOMIC DNA]</scope>
    <source>
        <strain evidence="1 2">T08</strain>
    </source>
</reference>
<sequence>MAISKGKHYLVDFEMTLKAPFMTKGTGAMRFGLDTFSQSENGSLVMNGSQSRGVIRHQLESFASLLNDSLLQGLINYAFGPASQGDDYKQFHGSALTFPWKLVEQENETLSSNICNEKLYRIKINEATGVVEEGHIQVIETKYPVGSEVTFTGQGLYVETEQYPAYLLELWLNKALQTIDAIGAFKTVGFGEIVKAKCSFSAKQHQGIGHQSLKTLTSKPLRVAFKADRPLCFAKPRAKTSNLFSSQEYIPGNAIKAALVNSRYYQELEQDAPLKRYIDDLVISHAKPVTLNFSTEDVTDTDRAHQTEAHHTPAKTIPLSLLQFSIPEVGSIYFDAAQITSPIVLKNEDAIYAGAFATDAKNAPCSSVLQEYGAVAPKLARELIVRTAVNADTNSADNSQLFSYEAVSHRNVVWVAQFSLPNVDAFGRSIEPAQSEVLGQQILEVLNQGLNNLGKTKAFLSYQDHCQPVDEPVELKASQYLSIKLESDALLFENQDIENALVNSEEPLLHVLKHYFSQHVFLNIEVPLIACYADTKVVGGDYVFKRFNNGKSYTPQILVKAGSVLTFDISQLNIAQKEQIAQTVERLIHTGLPSSSSTIAKANSQGSKVKLFQVTPYLPQNGFGQISWLTESMIAKYTSLPSGYSLVHLEQHQSVGGQDD</sequence>
<name>A0A0A5I3E1_PHOS4</name>
<evidence type="ECO:0000313" key="1">
    <source>
        <dbReference type="EMBL" id="KGY10356.1"/>
    </source>
</evidence>